<gene>
    <name evidence="2" type="ORF">DW820_05650</name>
</gene>
<feature type="domain" description="IrrE N-terminal-like" evidence="1">
    <location>
        <begin position="7"/>
        <end position="88"/>
    </location>
</feature>
<dbReference type="InterPro" id="IPR010359">
    <property type="entry name" value="IrrE_HExxH"/>
</dbReference>
<dbReference type="Proteomes" id="UP000285773">
    <property type="component" value="Unassembled WGS sequence"/>
</dbReference>
<comment type="caution">
    <text evidence="2">The sequence shown here is derived from an EMBL/GenBank/DDBJ whole genome shotgun (WGS) entry which is preliminary data.</text>
</comment>
<sequence>MTVQELCAKEGVNLCYFDGSNWHSPGFFNPALNILALDINLSVEDQKQVALHELGHKEHTPVQYELNRELCELQADRSMIHHLLEEELKLMDDIRDFNYLHFMEKYSLKTIANETMVKDEFNSLIS</sequence>
<accession>A0A414CIM2</accession>
<name>A0A414CIM2_STRPA</name>
<dbReference type="AlphaFoldDB" id="A0A414CIM2"/>
<evidence type="ECO:0000313" key="3">
    <source>
        <dbReference type="Proteomes" id="UP000285773"/>
    </source>
</evidence>
<evidence type="ECO:0000259" key="1">
    <source>
        <dbReference type="Pfam" id="PF06114"/>
    </source>
</evidence>
<evidence type="ECO:0000313" key="2">
    <source>
        <dbReference type="EMBL" id="RHC94822.1"/>
    </source>
</evidence>
<dbReference type="EMBL" id="QSIO01000002">
    <property type="protein sequence ID" value="RHC94822.1"/>
    <property type="molecule type" value="Genomic_DNA"/>
</dbReference>
<proteinExistence type="predicted"/>
<dbReference type="RefSeq" id="WP_070666221.1">
    <property type="nucleotide sequence ID" value="NZ_CAXSNQ010000005.1"/>
</dbReference>
<organism evidence="2 3">
    <name type="scientific">Streptococcus parasanguinis</name>
    <dbReference type="NCBI Taxonomy" id="1318"/>
    <lineage>
        <taxon>Bacteria</taxon>
        <taxon>Bacillati</taxon>
        <taxon>Bacillota</taxon>
        <taxon>Bacilli</taxon>
        <taxon>Lactobacillales</taxon>
        <taxon>Streptococcaceae</taxon>
        <taxon>Streptococcus</taxon>
    </lineage>
</organism>
<dbReference type="Pfam" id="PF06114">
    <property type="entry name" value="Peptidase_M78"/>
    <property type="match status" value="1"/>
</dbReference>
<protein>
    <submittedName>
        <fullName evidence="2">ImmA/IrrE family metallo-endopeptidase</fullName>
    </submittedName>
</protein>
<reference evidence="2 3" key="1">
    <citation type="submission" date="2018-08" db="EMBL/GenBank/DDBJ databases">
        <title>A genome reference for cultivated species of the human gut microbiota.</title>
        <authorList>
            <person name="Zou Y."/>
            <person name="Xue W."/>
            <person name="Luo G."/>
        </authorList>
    </citation>
    <scope>NUCLEOTIDE SEQUENCE [LARGE SCALE GENOMIC DNA]</scope>
    <source>
        <strain evidence="2 3">AM33-3BH</strain>
    </source>
</reference>